<name>A0AA47MJY2_MERPO</name>
<dbReference type="InterPro" id="IPR035983">
    <property type="entry name" value="Hect_E3_ubiquitin_ligase"/>
</dbReference>
<evidence type="ECO:0000313" key="1">
    <source>
        <dbReference type="EMBL" id="KAK0141422.1"/>
    </source>
</evidence>
<dbReference type="Gene3D" id="3.90.1750.10">
    <property type="entry name" value="Hect, E3 ligase catalytic domains"/>
    <property type="match status" value="1"/>
</dbReference>
<sequence>MWRAAASANRATLVLAPPAVENFKEDELVITSITLSPTSTALITPDTASIGDEASSSTASYDVECVTIKLHRVNLLEDMISQFKNPALLKHPLKYTYIDEKGADTDGVSRDVYAAFWTEFMDHTAEGEDLRVPSLSPKWQEEEWKSIGRILLKGFQDHGYFTVALSLFSQWHLFLVRMKSQMMCCLKVFSCT</sequence>
<dbReference type="SUPFAM" id="SSF56204">
    <property type="entry name" value="Hect, E3 ligase catalytic domain"/>
    <property type="match status" value="1"/>
</dbReference>
<proteinExistence type="predicted"/>
<protein>
    <submittedName>
        <fullName evidence="1">Uncharacterized protein</fullName>
    </submittedName>
</protein>
<evidence type="ECO:0000313" key="2">
    <source>
        <dbReference type="Proteomes" id="UP001174136"/>
    </source>
</evidence>
<comment type="caution">
    <text evidence="1">The sequence shown here is derived from an EMBL/GenBank/DDBJ whole genome shotgun (WGS) entry which is preliminary data.</text>
</comment>
<organism evidence="1 2">
    <name type="scientific">Merluccius polli</name>
    <name type="common">Benguela hake</name>
    <name type="synonym">Merluccius cadenati</name>
    <dbReference type="NCBI Taxonomy" id="89951"/>
    <lineage>
        <taxon>Eukaryota</taxon>
        <taxon>Metazoa</taxon>
        <taxon>Chordata</taxon>
        <taxon>Craniata</taxon>
        <taxon>Vertebrata</taxon>
        <taxon>Euteleostomi</taxon>
        <taxon>Actinopterygii</taxon>
        <taxon>Neopterygii</taxon>
        <taxon>Teleostei</taxon>
        <taxon>Neoteleostei</taxon>
        <taxon>Acanthomorphata</taxon>
        <taxon>Zeiogadaria</taxon>
        <taxon>Gadariae</taxon>
        <taxon>Gadiformes</taxon>
        <taxon>Gadoidei</taxon>
        <taxon>Merlucciidae</taxon>
        <taxon>Merluccius</taxon>
    </lineage>
</organism>
<dbReference type="AlphaFoldDB" id="A0AA47MJY2"/>
<dbReference type="Proteomes" id="UP001174136">
    <property type="component" value="Unassembled WGS sequence"/>
</dbReference>
<dbReference type="GO" id="GO:0004842">
    <property type="term" value="F:ubiquitin-protein transferase activity"/>
    <property type="evidence" value="ECO:0007669"/>
    <property type="project" value="InterPro"/>
</dbReference>
<accession>A0AA47MJY2</accession>
<reference evidence="1" key="1">
    <citation type="journal article" date="2023" name="Front. Mar. Sci.">
        <title>A new Merluccius polli reference genome to investigate the effects of global change in West African waters.</title>
        <authorList>
            <person name="Mateo J.L."/>
            <person name="Blanco-Fernandez C."/>
            <person name="Garcia-Vazquez E."/>
            <person name="Machado-Schiaffino G."/>
        </authorList>
    </citation>
    <scope>NUCLEOTIDE SEQUENCE</scope>
    <source>
        <strain evidence="1">C29</strain>
        <tissue evidence="1">Fin</tissue>
    </source>
</reference>
<keyword evidence="2" id="KW-1185">Reference proteome</keyword>
<dbReference type="EMBL" id="JAOPHQ010003872">
    <property type="protein sequence ID" value="KAK0141422.1"/>
    <property type="molecule type" value="Genomic_DNA"/>
</dbReference>
<gene>
    <name evidence="1" type="ORF">N1851_021565</name>
</gene>